<feature type="region of interest" description="Disordered" evidence="5">
    <location>
        <begin position="1"/>
        <end position="21"/>
    </location>
</feature>
<organism evidence="8 9">
    <name type="scientific">Ideonella azotifigens</name>
    <dbReference type="NCBI Taxonomy" id="513160"/>
    <lineage>
        <taxon>Bacteria</taxon>
        <taxon>Pseudomonadati</taxon>
        <taxon>Pseudomonadota</taxon>
        <taxon>Betaproteobacteria</taxon>
        <taxon>Burkholderiales</taxon>
        <taxon>Sphaerotilaceae</taxon>
        <taxon>Ideonella</taxon>
    </lineage>
</organism>
<keyword evidence="1 4" id="KW-0973">c-di-GMP</keyword>
<dbReference type="Gene3D" id="2.30.110.10">
    <property type="entry name" value="Electron Transport, Fmn-binding Protein, Chain A"/>
    <property type="match status" value="1"/>
</dbReference>
<evidence type="ECO:0000313" key="8">
    <source>
        <dbReference type="EMBL" id="GAA0757016.1"/>
    </source>
</evidence>
<name>A0ABN1K774_9BURK</name>
<evidence type="ECO:0000256" key="5">
    <source>
        <dbReference type="SAM" id="MobiDB-lite"/>
    </source>
</evidence>
<dbReference type="SUPFAM" id="SSF141371">
    <property type="entry name" value="PilZ domain-like"/>
    <property type="match status" value="1"/>
</dbReference>
<sequence>MFSDTRPAPINPHAGSSMQEFRIDEPHEIRALLKALMDRSVVINLSGSDGTAYQTTLWSIDATQGKLAFSVDLMSPAAQRLVEAEEASAVGYLDQIKLQFDVTDRLLVHGKNACVLQTSMPRELFRFQRRSAYRVRTLERTSPTASFRHPQIPDMRLELRVLDVSAGGCALFLPENVPPVEPGVVIHGTRLSLDGDTEFQTSLMVHHVTSIQPQAKGVRLGCELTRLDANATRALQRYIDNTQKRRRMLSLD</sequence>
<dbReference type="InterPro" id="IPR012349">
    <property type="entry name" value="Split_barrel_FMN-bd"/>
</dbReference>
<dbReference type="Gene3D" id="2.40.10.220">
    <property type="entry name" value="predicted glycosyltransferase like domains"/>
    <property type="match status" value="1"/>
</dbReference>
<feature type="domain" description="PilZ" evidence="6">
    <location>
        <begin position="128"/>
        <end position="240"/>
    </location>
</feature>
<evidence type="ECO:0000256" key="1">
    <source>
        <dbReference type="ARBA" id="ARBA00022636"/>
    </source>
</evidence>
<keyword evidence="3 4" id="KW-0975">Bacterial flagellum</keyword>
<dbReference type="Proteomes" id="UP001500279">
    <property type="component" value="Unassembled WGS sequence"/>
</dbReference>
<evidence type="ECO:0000256" key="3">
    <source>
        <dbReference type="ARBA" id="ARBA00023143"/>
    </source>
</evidence>
<evidence type="ECO:0000313" key="9">
    <source>
        <dbReference type="Proteomes" id="UP001500279"/>
    </source>
</evidence>
<feature type="domain" description="Type III secretion system flagellar brake protein YcgR PilZN" evidence="7">
    <location>
        <begin position="21"/>
        <end position="126"/>
    </location>
</feature>
<dbReference type="Pfam" id="PF07317">
    <property type="entry name" value="PilZN"/>
    <property type="match status" value="1"/>
</dbReference>
<evidence type="ECO:0000259" key="7">
    <source>
        <dbReference type="Pfam" id="PF07317"/>
    </source>
</evidence>
<accession>A0ABN1K774</accession>
<evidence type="ECO:0000256" key="2">
    <source>
        <dbReference type="ARBA" id="ARBA00022741"/>
    </source>
</evidence>
<comment type="caution">
    <text evidence="8">The sequence shown here is derived from an EMBL/GenBank/DDBJ whole genome shotgun (WGS) entry which is preliminary data.</text>
</comment>
<dbReference type="HAMAP" id="MF_01457">
    <property type="entry name" value="YcgR"/>
    <property type="match status" value="1"/>
</dbReference>
<comment type="function">
    <text evidence="4">Acts as a flagellar brake, regulating swimming and swarming in a bis-(3'-5') cyclic diguanylic acid (c-di-GMP)-dependent manner. Binds 1 c-di-GMP dimer per subunit. Increasing levels of c-di-GMP lead to decreased motility.</text>
</comment>
<protein>
    <recommendedName>
        <fullName evidence="4">Flagellar brake protein YcgR</fullName>
    </recommendedName>
    <alternativeName>
        <fullName evidence="4">Cyclic di-GMP binding protein YcgR</fullName>
    </alternativeName>
</protein>
<dbReference type="Pfam" id="PF07238">
    <property type="entry name" value="PilZ"/>
    <property type="match status" value="1"/>
</dbReference>
<proteinExistence type="inferred from homology"/>
<reference evidence="8 9" key="1">
    <citation type="journal article" date="2019" name="Int. J. Syst. Evol. Microbiol.">
        <title>The Global Catalogue of Microorganisms (GCM) 10K type strain sequencing project: providing services to taxonomists for standard genome sequencing and annotation.</title>
        <authorList>
            <consortium name="The Broad Institute Genomics Platform"/>
            <consortium name="The Broad Institute Genome Sequencing Center for Infectious Disease"/>
            <person name="Wu L."/>
            <person name="Ma J."/>
        </authorList>
    </citation>
    <scope>NUCLEOTIDE SEQUENCE [LARGE SCALE GENOMIC DNA]</scope>
    <source>
        <strain evidence="8 9">JCM 15503</strain>
    </source>
</reference>
<dbReference type="InterPro" id="IPR023787">
    <property type="entry name" value="T3SS_YcgR"/>
</dbReference>
<dbReference type="EMBL" id="BAAAEW010000023">
    <property type="protein sequence ID" value="GAA0757016.1"/>
    <property type="molecule type" value="Genomic_DNA"/>
</dbReference>
<comment type="subunit">
    <text evidence="4">Monomer. Interacts with the flagellar basal bodies.</text>
</comment>
<comment type="similarity">
    <text evidence="4">Belongs to the YcgR family.</text>
</comment>
<keyword evidence="9" id="KW-1185">Reference proteome</keyword>
<dbReference type="InterPro" id="IPR009875">
    <property type="entry name" value="PilZ_domain"/>
</dbReference>
<dbReference type="InterPro" id="IPR009926">
    <property type="entry name" value="T3SS_YcgR_PilZN"/>
</dbReference>
<evidence type="ECO:0000256" key="4">
    <source>
        <dbReference type="HAMAP-Rule" id="MF_01457"/>
    </source>
</evidence>
<comment type="subcellular location">
    <subcellularLocation>
        <location evidence="4">Bacterial flagellum basal body</location>
    </subcellularLocation>
</comment>
<gene>
    <name evidence="4" type="primary">ycgR</name>
    <name evidence="8" type="ORF">GCM10009107_36180</name>
</gene>
<dbReference type="RefSeq" id="WP_141285063.1">
    <property type="nucleotide sequence ID" value="NZ_BAAAEW010000023.1"/>
</dbReference>
<keyword evidence="2 4" id="KW-0547">Nucleotide-binding</keyword>
<evidence type="ECO:0000259" key="6">
    <source>
        <dbReference type="Pfam" id="PF07238"/>
    </source>
</evidence>